<feature type="binding site" evidence="9">
    <location>
        <position position="219"/>
    </location>
    <ligand>
        <name>FMN</name>
        <dbReference type="ChEBI" id="CHEBI:58210"/>
    </ligand>
</feature>
<evidence type="ECO:0000256" key="4">
    <source>
        <dbReference type="ARBA" id="ARBA00022490"/>
    </source>
</evidence>
<comment type="function">
    <text evidence="9">Catalyzes the conversion of dihydroorotate to orotate.</text>
</comment>
<feature type="binding site" evidence="9">
    <location>
        <position position="193"/>
    </location>
    <ligand>
        <name>FMN</name>
        <dbReference type="ChEBI" id="CHEBI:58210"/>
    </ligand>
</feature>
<evidence type="ECO:0000256" key="8">
    <source>
        <dbReference type="ARBA" id="ARBA00023002"/>
    </source>
</evidence>
<dbReference type="InterPro" id="IPR049622">
    <property type="entry name" value="Dihydroorotate_DH_I"/>
</dbReference>
<evidence type="ECO:0000259" key="10">
    <source>
        <dbReference type="Pfam" id="PF01180"/>
    </source>
</evidence>
<dbReference type="EMBL" id="DTHV01000071">
    <property type="protein sequence ID" value="HGW60249.1"/>
    <property type="molecule type" value="Genomic_DNA"/>
</dbReference>
<dbReference type="PANTHER" id="PTHR48109:SF1">
    <property type="entry name" value="DIHYDROOROTATE DEHYDROGENASE (FUMARATE)"/>
    <property type="match status" value="1"/>
</dbReference>
<feature type="active site" description="Nucleophile" evidence="9">
    <location>
        <position position="133"/>
    </location>
</feature>
<dbReference type="CDD" id="cd04740">
    <property type="entry name" value="DHOD_1B_like"/>
    <property type="match status" value="1"/>
</dbReference>
<dbReference type="GO" id="GO:0004152">
    <property type="term" value="F:dihydroorotate dehydrogenase activity"/>
    <property type="evidence" value="ECO:0007669"/>
    <property type="project" value="UniProtKB-UniRule"/>
</dbReference>
<comment type="caution">
    <text evidence="11">The sequence shown here is derived from an EMBL/GenBank/DDBJ whole genome shotgun (WGS) entry which is preliminary data.</text>
</comment>
<feature type="binding site" evidence="9">
    <location>
        <begin position="194"/>
        <end position="195"/>
    </location>
    <ligand>
        <name>substrate</name>
    </ligand>
</feature>
<feature type="binding site" evidence="9">
    <location>
        <begin position="267"/>
        <end position="268"/>
    </location>
    <ligand>
        <name>FMN</name>
        <dbReference type="ChEBI" id="CHEBI:58210"/>
    </ligand>
</feature>
<dbReference type="PROSITE" id="PS00911">
    <property type="entry name" value="DHODEHASE_1"/>
    <property type="match status" value="1"/>
</dbReference>
<dbReference type="PROSITE" id="PS00912">
    <property type="entry name" value="DHODEHASE_2"/>
    <property type="match status" value="1"/>
</dbReference>
<comment type="similarity">
    <text evidence="3 9">Belongs to the dihydroorotate dehydrogenase family. Type 1 subfamily.</text>
</comment>
<feature type="binding site" evidence="9">
    <location>
        <begin position="245"/>
        <end position="246"/>
    </location>
    <ligand>
        <name>FMN</name>
        <dbReference type="ChEBI" id="CHEBI:58210"/>
    </ligand>
</feature>
<feature type="binding site" evidence="9">
    <location>
        <position position="130"/>
    </location>
    <ligand>
        <name>substrate</name>
    </ligand>
</feature>
<keyword evidence="4 9" id="KW-0963">Cytoplasm</keyword>
<keyword evidence="6 9" id="KW-0288">FMN</keyword>
<dbReference type="SUPFAM" id="SSF51395">
    <property type="entry name" value="FMN-linked oxidoreductases"/>
    <property type="match status" value="1"/>
</dbReference>
<feature type="binding site" evidence="9">
    <location>
        <position position="130"/>
    </location>
    <ligand>
        <name>FMN</name>
        <dbReference type="ChEBI" id="CHEBI:58210"/>
    </ligand>
</feature>
<dbReference type="NCBIfam" id="TIGR01037">
    <property type="entry name" value="pyrD_sub1_fam"/>
    <property type="match status" value="1"/>
</dbReference>
<comment type="catalytic activity">
    <reaction evidence="9">
        <text>(S)-dihydroorotate + A = orotate + AH2</text>
        <dbReference type="Rhea" id="RHEA:18073"/>
        <dbReference type="ChEBI" id="CHEBI:13193"/>
        <dbReference type="ChEBI" id="CHEBI:17499"/>
        <dbReference type="ChEBI" id="CHEBI:30839"/>
        <dbReference type="ChEBI" id="CHEBI:30864"/>
    </reaction>
</comment>
<dbReference type="Gene3D" id="2.30.26.10">
    <property type="entry name" value="Dihydroorotate Dehydrogenase A, chain A, domain 2"/>
    <property type="match status" value="1"/>
</dbReference>
<evidence type="ECO:0000256" key="1">
    <source>
        <dbReference type="ARBA" id="ARBA00004496"/>
    </source>
</evidence>
<feature type="binding site" evidence="9">
    <location>
        <begin position="49"/>
        <end position="50"/>
    </location>
    <ligand>
        <name>FMN</name>
        <dbReference type="ChEBI" id="CHEBI:58210"/>
    </ligand>
</feature>
<name>A0A7C4U0G3_9BACT</name>
<dbReference type="InterPro" id="IPR012135">
    <property type="entry name" value="Dihydroorotate_DH_1_2"/>
</dbReference>
<comment type="cofactor">
    <cofactor evidence="9">
        <name>FMN</name>
        <dbReference type="ChEBI" id="CHEBI:58210"/>
    </cofactor>
    <text evidence="9">Binds 1 FMN per subunit.</text>
</comment>
<feature type="binding site" evidence="9">
    <location>
        <position position="49"/>
    </location>
    <ligand>
        <name>substrate</name>
    </ligand>
</feature>
<dbReference type="Gene3D" id="3.20.20.70">
    <property type="entry name" value="Aldolase class I"/>
    <property type="match status" value="1"/>
</dbReference>
<dbReference type="EC" id="1.3.-.-" evidence="9"/>
<dbReference type="HAMAP" id="MF_00224">
    <property type="entry name" value="DHO_dh_type1"/>
    <property type="match status" value="1"/>
</dbReference>
<feature type="binding site" evidence="9">
    <location>
        <position position="168"/>
    </location>
    <ligand>
        <name>FMN</name>
        <dbReference type="ChEBI" id="CHEBI:58210"/>
    </ligand>
</feature>
<dbReference type="UniPathway" id="UPA00070"/>
<evidence type="ECO:0000256" key="9">
    <source>
        <dbReference type="HAMAP-Rule" id="MF_00224"/>
    </source>
</evidence>
<reference evidence="11" key="1">
    <citation type="journal article" date="2020" name="mSystems">
        <title>Genome- and Community-Level Interaction Insights into Carbon Utilization and Element Cycling Functions of Hydrothermarchaeota in Hydrothermal Sediment.</title>
        <authorList>
            <person name="Zhou Z."/>
            <person name="Liu Y."/>
            <person name="Xu W."/>
            <person name="Pan J."/>
            <person name="Luo Z.H."/>
            <person name="Li M."/>
        </authorList>
    </citation>
    <scope>NUCLEOTIDE SEQUENCE [LARGE SCALE GENOMIC DNA]</scope>
    <source>
        <strain evidence="11">SpSt-794</strain>
    </source>
</reference>
<evidence type="ECO:0000256" key="6">
    <source>
        <dbReference type="ARBA" id="ARBA00022643"/>
    </source>
</evidence>
<dbReference type="InterPro" id="IPR013785">
    <property type="entry name" value="Aldolase_TIM"/>
</dbReference>
<keyword evidence="7 9" id="KW-0665">Pyrimidine biosynthesis</keyword>
<dbReference type="GO" id="GO:0006207">
    <property type="term" value="P:'de novo' pyrimidine nucleobase biosynthetic process"/>
    <property type="evidence" value="ECO:0007669"/>
    <property type="project" value="InterPro"/>
</dbReference>
<evidence type="ECO:0000256" key="5">
    <source>
        <dbReference type="ARBA" id="ARBA00022630"/>
    </source>
</evidence>
<keyword evidence="5 9" id="KW-0285">Flavoprotein</keyword>
<dbReference type="InterPro" id="IPR024920">
    <property type="entry name" value="Dihydroorotate_DH_1"/>
</dbReference>
<evidence type="ECO:0000256" key="2">
    <source>
        <dbReference type="ARBA" id="ARBA00004725"/>
    </source>
</evidence>
<dbReference type="AlphaFoldDB" id="A0A7C4U0G3"/>
<evidence type="ECO:0000256" key="7">
    <source>
        <dbReference type="ARBA" id="ARBA00022975"/>
    </source>
</evidence>
<comment type="pathway">
    <text evidence="2 9">Pyrimidine metabolism; UMP biosynthesis via de novo pathway.</text>
</comment>
<dbReference type="GO" id="GO:0044205">
    <property type="term" value="P:'de novo' UMP biosynthetic process"/>
    <property type="evidence" value="ECO:0007669"/>
    <property type="project" value="UniProtKB-UniRule"/>
</dbReference>
<dbReference type="NCBIfam" id="NF005574">
    <property type="entry name" value="PRK07259.1"/>
    <property type="match status" value="1"/>
</dbReference>
<dbReference type="InterPro" id="IPR001295">
    <property type="entry name" value="Dihydroorotate_DH_CS"/>
</dbReference>
<dbReference type="GO" id="GO:0005737">
    <property type="term" value="C:cytoplasm"/>
    <property type="evidence" value="ECO:0007669"/>
    <property type="project" value="UniProtKB-SubCell"/>
</dbReference>
<dbReference type="FunFam" id="3.20.20.70:FF:000027">
    <property type="entry name" value="Dihydropyrimidine dehydrogenase [NADP(+)]"/>
    <property type="match status" value="1"/>
</dbReference>
<dbReference type="PANTHER" id="PTHR48109">
    <property type="entry name" value="DIHYDROOROTATE DEHYDROGENASE (QUINONE), MITOCHONDRIAL-RELATED"/>
    <property type="match status" value="1"/>
</dbReference>
<feature type="domain" description="Dihydroorotate dehydrogenase catalytic" evidence="10">
    <location>
        <begin position="9"/>
        <end position="289"/>
    </location>
</feature>
<comment type="subcellular location">
    <subcellularLocation>
        <location evidence="1 9">Cytoplasm</location>
    </subcellularLocation>
</comment>
<accession>A0A7C4U0G3</accession>
<evidence type="ECO:0000313" key="11">
    <source>
        <dbReference type="EMBL" id="HGW60249.1"/>
    </source>
</evidence>
<dbReference type="InterPro" id="IPR005720">
    <property type="entry name" value="Dihydroorotate_DH_cat"/>
</dbReference>
<dbReference type="InterPro" id="IPR023359">
    <property type="entry name" value="Dihydro_DH_chainA_dom2"/>
</dbReference>
<keyword evidence="8 9" id="KW-0560">Oxidoreductase</keyword>
<comment type="caution">
    <text evidence="9">Lacks conserved residue(s) required for the propagation of feature annotation.</text>
</comment>
<dbReference type="InterPro" id="IPR033888">
    <property type="entry name" value="DHOD_1B"/>
</dbReference>
<dbReference type="Pfam" id="PF01180">
    <property type="entry name" value="DHO_dh"/>
    <property type="match status" value="1"/>
</dbReference>
<organism evidence="11">
    <name type="scientific">Caldisericum exile</name>
    <dbReference type="NCBI Taxonomy" id="693075"/>
    <lineage>
        <taxon>Bacteria</taxon>
        <taxon>Pseudomonadati</taxon>
        <taxon>Caldisericota/Cryosericota group</taxon>
        <taxon>Caldisericota</taxon>
        <taxon>Caldisericia</taxon>
        <taxon>Caldisericales</taxon>
        <taxon>Caldisericaceae</taxon>
        <taxon>Caldisericum</taxon>
    </lineage>
</organism>
<sequence length="308" mass="33328">MNTKDVSISSKFLGKNLKSPLVLVAGVLNMTASSLLRIAETGAGMVTTKSLTLKPREGHKGPVVVESEHYILNSMGIPNPGVVEGLKEVELFKENSDTPLIVSVFGTNQNEFVELAKMVNDSKGDFIELNLSCPNVLDEVTPSFTVIENMVEIVEKVKKISKKPVIVKLPPHNRIKDIAQALEKVGVDAVSLINSLPGMVIDIKFGKPFLTNRSGGISGPALKPYAVKLVYEVREVTNIPIIGIGGVLTGSDAIEMMMAGAQCVGIGSGVYYRGIEIFNKVNREIKRFMRENGYKNLGEITGKAHSFS</sequence>
<feature type="binding site" evidence="9">
    <location>
        <begin position="73"/>
        <end position="77"/>
    </location>
    <ligand>
        <name>substrate</name>
    </ligand>
</feature>
<gene>
    <name evidence="9" type="primary">pyrD</name>
    <name evidence="11" type="ORF">ENV82_02260</name>
</gene>
<proteinExistence type="inferred from homology"/>
<dbReference type="InterPro" id="IPR050074">
    <property type="entry name" value="DHO_dehydrogenase"/>
</dbReference>
<dbReference type="PIRSF" id="PIRSF000164">
    <property type="entry name" value="DHO_oxidase"/>
    <property type="match status" value="1"/>
</dbReference>
<protein>
    <recommendedName>
        <fullName evidence="9">Dihydroorotate dehydrogenase</fullName>
        <shortName evidence="9">DHOD</shortName>
        <shortName evidence="9">DHODase</shortName>
        <shortName evidence="9">DHOdehase</shortName>
        <ecNumber evidence="9">1.3.-.-</ecNumber>
    </recommendedName>
</protein>
<evidence type="ECO:0000256" key="3">
    <source>
        <dbReference type="ARBA" id="ARBA00008008"/>
    </source>
</evidence>